<dbReference type="GO" id="GO:0000272">
    <property type="term" value="P:polysaccharide catabolic process"/>
    <property type="evidence" value="ECO:0007669"/>
    <property type="project" value="TreeGrafter"/>
</dbReference>
<sequence length="441" mass="49483">MPSNTHPSARAVLAGLPASFPELYTFSDVVRVMEVAKKYGQPEGTPITHTPEYTRPGGPNAYVCTEIEEGWVQGFFPGSLWLIAERERLLPGSLKNKHGGLKTPAYSLDQVETLARRWQSPFRHQAPSPAINHDQGFRFQPCYGRDYEFYKTEDCRKALLEAADSLVDRYDPKCMRSWDFMFREDKPSRHPGNLDQHFLMNLDLMYLATELTGDMKYADIATAQAERMGQTHVRPDGTTYHVVDHGSDGSNPQGMTAQGYADESCWARGQAWVMYGMAQCALRTGRADFIATTRRLTDVFLARLPPSGVPLWDFDAPKPCPYDASAGTVAARALQMLYVLLRESNEAAAEHYLDASFRLVKDILLECAAPPATLNSDGVQWGEGEWEPILMHSTIDGNPHSAGAKLDHGLVYADYYLLEFANEALKLQREEQRRTKEYASL</sequence>
<name>A0A427XTC3_9TREE</name>
<dbReference type="EMBL" id="RSCE01000006">
    <property type="protein sequence ID" value="RSH82090.1"/>
    <property type="molecule type" value="Genomic_DNA"/>
</dbReference>
<keyword evidence="4" id="KW-1185">Reference proteome</keyword>
<dbReference type="PANTHER" id="PTHR36845:SF1">
    <property type="entry name" value="HYDROLASE, PUTATIVE (AFU_ORTHOLOGUE AFUA_7G05090)-RELATED"/>
    <property type="match status" value="1"/>
</dbReference>
<dbReference type="RefSeq" id="XP_028476545.1">
    <property type="nucleotide sequence ID" value="XM_028623612.1"/>
</dbReference>
<comment type="similarity">
    <text evidence="2">Belongs to the glycosyl hydrolase 88 family.</text>
</comment>
<dbReference type="Proteomes" id="UP000279236">
    <property type="component" value="Unassembled WGS sequence"/>
</dbReference>
<organism evidence="3 4">
    <name type="scientific">Apiotrichum porosum</name>
    <dbReference type="NCBI Taxonomy" id="105984"/>
    <lineage>
        <taxon>Eukaryota</taxon>
        <taxon>Fungi</taxon>
        <taxon>Dikarya</taxon>
        <taxon>Basidiomycota</taxon>
        <taxon>Agaricomycotina</taxon>
        <taxon>Tremellomycetes</taxon>
        <taxon>Trichosporonales</taxon>
        <taxon>Trichosporonaceae</taxon>
        <taxon>Apiotrichum</taxon>
    </lineage>
</organism>
<dbReference type="InterPro" id="IPR008928">
    <property type="entry name" value="6-hairpin_glycosidase_sf"/>
</dbReference>
<dbReference type="InterPro" id="IPR052369">
    <property type="entry name" value="UG_Glycosaminoglycan_Hydrolase"/>
</dbReference>
<dbReference type="AlphaFoldDB" id="A0A427XTC3"/>
<dbReference type="PANTHER" id="PTHR36845">
    <property type="entry name" value="HYDROLASE, PUTATIVE (AFU_ORTHOLOGUE AFUA_7G05090)-RELATED"/>
    <property type="match status" value="1"/>
</dbReference>
<evidence type="ECO:0000256" key="1">
    <source>
        <dbReference type="ARBA" id="ARBA00022801"/>
    </source>
</evidence>
<dbReference type="GeneID" id="39592837"/>
<dbReference type="Pfam" id="PF07470">
    <property type="entry name" value="Glyco_hydro_88"/>
    <property type="match status" value="1"/>
</dbReference>
<keyword evidence="1" id="KW-0378">Hydrolase</keyword>
<reference evidence="3 4" key="1">
    <citation type="submission" date="2018-11" db="EMBL/GenBank/DDBJ databases">
        <title>Genome sequence of Apiotrichum porosum DSM 27194.</title>
        <authorList>
            <person name="Aliyu H."/>
            <person name="Gorte O."/>
            <person name="Ochsenreither K."/>
        </authorList>
    </citation>
    <scope>NUCLEOTIDE SEQUENCE [LARGE SCALE GENOMIC DNA]</scope>
    <source>
        <strain evidence="3 4">DSM 27194</strain>
    </source>
</reference>
<proteinExistence type="inferred from homology"/>
<accession>A0A427XTC3</accession>
<dbReference type="InterPro" id="IPR012341">
    <property type="entry name" value="6hp_glycosidase-like_sf"/>
</dbReference>
<dbReference type="SUPFAM" id="SSF48208">
    <property type="entry name" value="Six-hairpin glycosidases"/>
    <property type="match status" value="1"/>
</dbReference>
<evidence type="ECO:0000256" key="2">
    <source>
        <dbReference type="ARBA" id="ARBA00038358"/>
    </source>
</evidence>
<dbReference type="InterPro" id="IPR010905">
    <property type="entry name" value="Glyco_hydro_88"/>
</dbReference>
<dbReference type="OrthoDB" id="2317065at2759"/>
<comment type="caution">
    <text evidence="3">The sequence shown here is derived from an EMBL/GenBank/DDBJ whole genome shotgun (WGS) entry which is preliminary data.</text>
</comment>
<dbReference type="GO" id="GO:0052757">
    <property type="term" value="F:chondroitin hydrolase activity"/>
    <property type="evidence" value="ECO:0007669"/>
    <property type="project" value="TreeGrafter"/>
</dbReference>
<evidence type="ECO:0000313" key="4">
    <source>
        <dbReference type="Proteomes" id="UP000279236"/>
    </source>
</evidence>
<evidence type="ECO:0000313" key="3">
    <source>
        <dbReference type="EMBL" id="RSH82090.1"/>
    </source>
</evidence>
<evidence type="ECO:0008006" key="5">
    <source>
        <dbReference type="Google" id="ProtNLM"/>
    </source>
</evidence>
<gene>
    <name evidence="3" type="ORF">EHS24_008294</name>
</gene>
<dbReference type="Gene3D" id="1.50.10.10">
    <property type="match status" value="1"/>
</dbReference>
<protein>
    <recommendedName>
        <fullName evidence="5">Glucuronyl hydrolase</fullName>
    </recommendedName>
</protein>